<keyword evidence="9 11" id="KW-1015">Disulfide bond</keyword>
<keyword evidence="7 11" id="KW-0805">Transcription regulation</keyword>
<comment type="PTM">
    <text evidence="11">The Fe-S cluster can be nitrosylated by nitric oxide (NO).</text>
</comment>
<comment type="similarity">
    <text evidence="2 11">Belongs to the WhiB family.</text>
</comment>
<reference evidence="13 14" key="1">
    <citation type="submission" date="2020-08" db="EMBL/GenBank/DDBJ databases">
        <title>Genomic Encyclopedia of Type Strains, Phase III (KMG-III): the genomes of soil and plant-associated and newly described type strains.</title>
        <authorList>
            <person name="Whitman W."/>
        </authorList>
    </citation>
    <scope>NUCLEOTIDE SEQUENCE [LARGE SCALE GENOMIC DNA]</scope>
    <source>
        <strain evidence="13 14">CECT 8577</strain>
    </source>
</reference>
<comment type="caution">
    <text evidence="13">The sequence shown here is derived from an EMBL/GenBank/DDBJ whole genome shotgun (WGS) entry which is preliminary data.</text>
</comment>
<dbReference type="GO" id="GO:0003677">
    <property type="term" value="F:DNA binding"/>
    <property type="evidence" value="ECO:0007669"/>
    <property type="project" value="UniProtKB-UniRule"/>
</dbReference>
<evidence type="ECO:0000313" key="13">
    <source>
        <dbReference type="EMBL" id="MBB3053575.1"/>
    </source>
</evidence>
<evidence type="ECO:0000256" key="3">
    <source>
        <dbReference type="ARBA" id="ARBA00022485"/>
    </source>
</evidence>
<evidence type="ECO:0000256" key="9">
    <source>
        <dbReference type="ARBA" id="ARBA00023157"/>
    </source>
</evidence>
<dbReference type="HAMAP" id="MF_01479">
    <property type="entry name" value="WhiB"/>
    <property type="match status" value="1"/>
</dbReference>
<evidence type="ECO:0000259" key="12">
    <source>
        <dbReference type="PROSITE" id="PS51674"/>
    </source>
</evidence>
<comment type="cofactor">
    <cofactor evidence="11">
        <name>[4Fe-4S] cluster</name>
        <dbReference type="ChEBI" id="CHEBI:49883"/>
    </cofactor>
    <text evidence="11">Binds 1 [4Fe-4S] cluster per subunit. Following nitrosylation of the [4Fe-4S] cluster binds 1 [4Fe-8(NO)] cluster per subunit.</text>
</comment>
<gene>
    <name evidence="11" type="primary">whiB</name>
    <name evidence="13" type="ORF">FHS23_004629</name>
</gene>
<accession>A0A839S6S6</accession>
<evidence type="ECO:0000256" key="5">
    <source>
        <dbReference type="ARBA" id="ARBA00023004"/>
    </source>
</evidence>
<dbReference type="GO" id="GO:0045892">
    <property type="term" value="P:negative regulation of DNA-templated transcription"/>
    <property type="evidence" value="ECO:0007669"/>
    <property type="project" value="TreeGrafter"/>
</dbReference>
<evidence type="ECO:0000256" key="11">
    <source>
        <dbReference type="HAMAP-Rule" id="MF_01479"/>
    </source>
</evidence>
<comment type="PTM">
    <text evidence="11">Upon Fe-S cluster removal intramolecular disulfide bonds are formed.</text>
</comment>
<dbReference type="GO" id="GO:0045454">
    <property type="term" value="P:cell redox homeostasis"/>
    <property type="evidence" value="ECO:0007669"/>
    <property type="project" value="TreeGrafter"/>
</dbReference>
<keyword evidence="3 11" id="KW-0004">4Fe-4S</keyword>
<keyword evidence="14" id="KW-1185">Reference proteome</keyword>
<dbReference type="GO" id="GO:0051539">
    <property type="term" value="F:4 iron, 4 sulfur cluster binding"/>
    <property type="evidence" value="ECO:0007669"/>
    <property type="project" value="UniProtKB-UniRule"/>
</dbReference>
<proteinExistence type="inferred from homology"/>
<dbReference type="EMBL" id="JACHWU010000011">
    <property type="protein sequence ID" value="MBB3053575.1"/>
    <property type="molecule type" value="Genomic_DNA"/>
</dbReference>
<name>A0A839S6S6_9PSEU</name>
<keyword evidence="5 11" id="KW-0408">Iron</keyword>
<dbReference type="GO" id="GO:0047134">
    <property type="term" value="F:protein-disulfide reductase [NAD(P)H] activity"/>
    <property type="evidence" value="ECO:0007669"/>
    <property type="project" value="TreeGrafter"/>
</dbReference>
<protein>
    <recommendedName>
        <fullName evidence="11">Transcriptional regulator WhiB</fullName>
    </recommendedName>
</protein>
<dbReference type="Proteomes" id="UP000550714">
    <property type="component" value="Unassembled WGS sequence"/>
</dbReference>
<sequence>MMPADWRLSAACRGHKDADLFFAPQTPVNVERALEICHDCPVQADCADEALTARIEHGIWGGLTEDDRAAIWRHELWEAAQTR</sequence>
<organism evidence="13 14">
    <name type="scientific">Prauserella isguenensis</name>
    <dbReference type="NCBI Taxonomy" id="1470180"/>
    <lineage>
        <taxon>Bacteria</taxon>
        <taxon>Bacillati</taxon>
        <taxon>Actinomycetota</taxon>
        <taxon>Actinomycetes</taxon>
        <taxon>Pseudonocardiales</taxon>
        <taxon>Pseudonocardiaceae</taxon>
        <taxon>Prauserella</taxon>
    </lineage>
</organism>
<comment type="function">
    <text evidence="11">Acts as a transcriptional regulator. Probably redox-responsive. The apo- but not holo-form probably binds DNA.</text>
</comment>
<dbReference type="PROSITE" id="PS51674">
    <property type="entry name" value="4FE4S_WBL"/>
    <property type="match status" value="1"/>
</dbReference>
<dbReference type="AlphaFoldDB" id="A0A839S6S6"/>
<evidence type="ECO:0000256" key="4">
    <source>
        <dbReference type="ARBA" id="ARBA00022723"/>
    </source>
</evidence>
<dbReference type="GO" id="GO:0035731">
    <property type="term" value="F:dinitrosyl-iron complex binding"/>
    <property type="evidence" value="ECO:0007669"/>
    <property type="project" value="UniProtKB-UniRule"/>
</dbReference>
<dbReference type="GO" id="GO:0046872">
    <property type="term" value="F:metal ion binding"/>
    <property type="evidence" value="ECO:0007669"/>
    <property type="project" value="UniProtKB-KW"/>
</dbReference>
<evidence type="ECO:0000256" key="2">
    <source>
        <dbReference type="ARBA" id="ARBA00006597"/>
    </source>
</evidence>
<feature type="domain" description="4Fe-4S Wbl-type" evidence="12">
    <location>
        <begin position="11"/>
        <end position="70"/>
    </location>
</feature>
<comment type="subcellular location">
    <subcellularLocation>
        <location evidence="1 11">Cytoplasm</location>
    </subcellularLocation>
</comment>
<evidence type="ECO:0000256" key="7">
    <source>
        <dbReference type="ARBA" id="ARBA00023015"/>
    </source>
</evidence>
<feature type="binding site" evidence="11">
    <location>
        <position position="40"/>
    </location>
    <ligand>
        <name>[4Fe-4S] cluster</name>
        <dbReference type="ChEBI" id="CHEBI:49883"/>
    </ligand>
</feature>
<keyword evidence="6 11" id="KW-0411">Iron-sulfur</keyword>
<evidence type="ECO:0000256" key="6">
    <source>
        <dbReference type="ARBA" id="ARBA00023014"/>
    </source>
</evidence>
<dbReference type="InterPro" id="IPR003482">
    <property type="entry name" value="Whib"/>
</dbReference>
<evidence type="ECO:0000256" key="10">
    <source>
        <dbReference type="ARBA" id="ARBA00023163"/>
    </source>
</evidence>
<evidence type="ECO:0000256" key="8">
    <source>
        <dbReference type="ARBA" id="ARBA00023125"/>
    </source>
</evidence>
<evidence type="ECO:0000256" key="1">
    <source>
        <dbReference type="ARBA" id="ARBA00004496"/>
    </source>
</evidence>
<dbReference type="RefSeq" id="WP_183659506.1">
    <property type="nucleotide sequence ID" value="NZ_JACHWU010000011.1"/>
</dbReference>
<evidence type="ECO:0000313" key="14">
    <source>
        <dbReference type="Proteomes" id="UP000550714"/>
    </source>
</evidence>
<dbReference type="GO" id="GO:0005737">
    <property type="term" value="C:cytoplasm"/>
    <property type="evidence" value="ECO:0007669"/>
    <property type="project" value="UniProtKB-SubCell"/>
</dbReference>
<keyword evidence="4 11" id="KW-0479">Metal-binding</keyword>
<feature type="binding site" evidence="11">
    <location>
        <position position="37"/>
    </location>
    <ligand>
        <name>[4Fe-4S] cluster</name>
        <dbReference type="ChEBI" id="CHEBI:49883"/>
    </ligand>
</feature>
<feature type="binding site" evidence="11">
    <location>
        <position position="12"/>
    </location>
    <ligand>
        <name>[4Fe-4S] cluster</name>
        <dbReference type="ChEBI" id="CHEBI:49883"/>
    </ligand>
</feature>
<dbReference type="PANTHER" id="PTHR38839">
    <property type="entry name" value="TRANSCRIPTIONAL REGULATOR WHID-RELATED"/>
    <property type="match status" value="1"/>
</dbReference>
<dbReference type="InterPro" id="IPR034768">
    <property type="entry name" value="4FE4S_WBL"/>
</dbReference>
<keyword evidence="8 11" id="KW-0238">DNA-binding</keyword>
<keyword evidence="10 11" id="KW-0804">Transcription</keyword>
<feature type="binding site" evidence="11">
    <location>
        <position position="46"/>
    </location>
    <ligand>
        <name>[4Fe-4S] cluster</name>
        <dbReference type="ChEBI" id="CHEBI:49883"/>
    </ligand>
</feature>
<keyword evidence="11" id="KW-0963">Cytoplasm</keyword>
<dbReference type="Pfam" id="PF02467">
    <property type="entry name" value="Whib"/>
    <property type="match status" value="1"/>
</dbReference>